<evidence type="ECO:0000313" key="2">
    <source>
        <dbReference type="Proteomes" id="UP001054252"/>
    </source>
</evidence>
<protein>
    <submittedName>
        <fullName evidence="1">Uncharacterized protein</fullName>
    </submittedName>
</protein>
<keyword evidence="2" id="KW-1185">Reference proteome</keyword>
<dbReference type="Proteomes" id="UP001054252">
    <property type="component" value="Unassembled WGS sequence"/>
</dbReference>
<gene>
    <name evidence="1" type="ORF">SLEP1_g20627</name>
</gene>
<sequence>MILPDPPFRLSCTPSYRSWWQDYFHPQFLGVLDNIFALALPPLNKKFEEKDVVKEGGDLESTMVVQISK</sequence>
<evidence type="ECO:0000313" key="1">
    <source>
        <dbReference type="EMBL" id="GKV09080.1"/>
    </source>
</evidence>
<organism evidence="1 2">
    <name type="scientific">Rubroshorea leprosula</name>
    <dbReference type="NCBI Taxonomy" id="152421"/>
    <lineage>
        <taxon>Eukaryota</taxon>
        <taxon>Viridiplantae</taxon>
        <taxon>Streptophyta</taxon>
        <taxon>Embryophyta</taxon>
        <taxon>Tracheophyta</taxon>
        <taxon>Spermatophyta</taxon>
        <taxon>Magnoliopsida</taxon>
        <taxon>eudicotyledons</taxon>
        <taxon>Gunneridae</taxon>
        <taxon>Pentapetalae</taxon>
        <taxon>rosids</taxon>
        <taxon>malvids</taxon>
        <taxon>Malvales</taxon>
        <taxon>Dipterocarpaceae</taxon>
        <taxon>Rubroshorea</taxon>
    </lineage>
</organism>
<name>A0AAV5JAW2_9ROSI</name>
<dbReference type="EMBL" id="BPVZ01000030">
    <property type="protein sequence ID" value="GKV09080.1"/>
    <property type="molecule type" value="Genomic_DNA"/>
</dbReference>
<proteinExistence type="predicted"/>
<reference evidence="1 2" key="1">
    <citation type="journal article" date="2021" name="Commun. Biol.">
        <title>The genome of Shorea leprosula (Dipterocarpaceae) highlights the ecological relevance of drought in aseasonal tropical rainforests.</title>
        <authorList>
            <person name="Ng K.K.S."/>
            <person name="Kobayashi M.J."/>
            <person name="Fawcett J.A."/>
            <person name="Hatakeyama M."/>
            <person name="Paape T."/>
            <person name="Ng C.H."/>
            <person name="Ang C.C."/>
            <person name="Tnah L.H."/>
            <person name="Lee C.T."/>
            <person name="Nishiyama T."/>
            <person name="Sese J."/>
            <person name="O'Brien M.J."/>
            <person name="Copetti D."/>
            <person name="Mohd Noor M.I."/>
            <person name="Ong R.C."/>
            <person name="Putra M."/>
            <person name="Sireger I.Z."/>
            <person name="Indrioko S."/>
            <person name="Kosugi Y."/>
            <person name="Izuno A."/>
            <person name="Isagi Y."/>
            <person name="Lee S.L."/>
            <person name="Shimizu K.K."/>
        </authorList>
    </citation>
    <scope>NUCLEOTIDE SEQUENCE [LARGE SCALE GENOMIC DNA]</scope>
    <source>
        <strain evidence="1">214</strain>
    </source>
</reference>
<accession>A0AAV5JAW2</accession>
<dbReference type="AlphaFoldDB" id="A0AAV5JAW2"/>
<comment type="caution">
    <text evidence="1">The sequence shown here is derived from an EMBL/GenBank/DDBJ whole genome shotgun (WGS) entry which is preliminary data.</text>
</comment>